<keyword evidence="7" id="KW-1185">Reference proteome</keyword>
<keyword evidence="1" id="KW-0547">Nucleotide-binding</keyword>
<dbReference type="PANTHER" id="PTHR11361">
    <property type="entry name" value="DNA MISMATCH REPAIR PROTEIN MUTS FAMILY MEMBER"/>
    <property type="match status" value="1"/>
</dbReference>
<keyword evidence="4" id="KW-0812">Transmembrane</keyword>
<evidence type="ECO:0000256" key="3">
    <source>
        <dbReference type="ARBA" id="ARBA00023125"/>
    </source>
</evidence>
<dbReference type="PANTHER" id="PTHR11361:SF99">
    <property type="entry name" value="DNA MISMATCH REPAIR PROTEIN"/>
    <property type="match status" value="1"/>
</dbReference>
<dbReference type="SUPFAM" id="SSF48334">
    <property type="entry name" value="DNA repair protein MutS, domain III"/>
    <property type="match status" value="1"/>
</dbReference>
<dbReference type="GO" id="GO:0005524">
    <property type="term" value="F:ATP binding"/>
    <property type="evidence" value="ECO:0007669"/>
    <property type="project" value="UniProtKB-KW"/>
</dbReference>
<evidence type="ECO:0000313" key="7">
    <source>
        <dbReference type="Proteomes" id="UP000184038"/>
    </source>
</evidence>
<dbReference type="GO" id="GO:0006298">
    <property type="term" value="P:mismatch repair"/>
    <property type="evidence" value="ECO:0007669"/>
    <property type="project" value="InterPro"/>
</dbReference>
<reference evidence="6 7" key="1">
    <citation type="submission" date="2016-11" db="EMBL/GenBank/DDBJ databases">
        <authorList>
            <person name="Jaros S."/>
            <person name="Januszkiewicz K."/>
            <person name="Wedrychowicz H."/>
        </authorList>
    </citation>
    <scope>NUCLEOTIDE SEQUENCE [LARGE SCALE GENOMIC DNA]</scope>
    <source>
        <strain evidence="6 7">DSM 15930</strain>
    </source>
</reference>
<feature type="transmembrane region" description="Helical" evidence="4">
    <location>
        <begin position="51"/>
        <end position="68"/>
    </location>
</feature>
<proteinExistence type="predicted"/>
<keyword evidence="2" id="KW-0067">ATP-binding</keyword>
<keyword evidence="3" id="KW-0238">DNA-binding</keyword>
<feature type="domain" description="DNA mismatch repair proteins mutS family" evidence="5">
    <location>
        <begin position="419"/>
        <end position="596"/>
    </location>
</feature>
<gene>
    <name evidence="6" type="ORF">SAMN02746066_03451</name>
</gene>
<dbReference type="CDD" id="cd03283">
    <property type="entry name" value="ABC_MutS-like"/>
    <property type="match status" value="1"/>
</dbReference>
<dbReference type="InterPro" id="IPR027417">
    <property type="entry name" value="P-loop_NTPase"/>
</dbReference>
<protein>
    <submittedName>
        <fullName evidence="6">MutS domain V</fullName>
    </submittedName>
</protein>
<keyword evidence="4" id="KW-1133">Transmembrane helix</keyword>
<dbReference type="InterPro" id="IPR036187">
    <property type="entry name" value="DNA_mismatch_repair_MutS_sf"/>
</dbReference>
<dbReference type="Proteomes" id="UP000184038">
    <property type="component" value="Unassembled WGS sequence"/>
</dbReference>
<dbReference type="GO" id="GO:0005829">
    <property type="term" value="C:cytosol"/>
    <property type="evidence" value="ECO:0007669"/>
    <property type="project" value="TreeGrafter"/>
</dbReference>
<evidence type="ECO:0000256" key="1">
    <source>
        <dbReference type="ARBA" id="ARBA00022741"/>
    </source>
</evidence>
<evidence type="ECO:0000259" key="5">
    <source>
        <dbReference type="SMART" id="SM00534"/>
    </source>
</evidence>
<evidence type="ECO:0000256" key="2">
    <source>
        <dbReference type="ARBA" id="ARBA00022840"/>
    </source>
</evidence>
<dbReference type="Gene3D" id="3.40.50.300">
    <property type="entry name" value="P-loop containing nucleotide triphosphate hydrolases"/>
    <property type="match status" value="1"/>
</dbReference>
<organism evidence="6 7">
    <name type="scientific">Anaerosporobacter mobilis DSM 15930</name>
    <dbReference type="NCBI Taxonomy" id="1120996"/>
    <lineage>
        <taxon>Bacteria</taxon>
        <taxon>Bacillati</taxon>
        <taxon>Bacillota</taxon>
        <taxon>Clostridia</taxon>
        <taxon>Lachnospirales</taxon>
        <taxon>Lachnospiraceae</taxon>
        <taxon>Anaerosporobacter</taxon>
    </lineage>
</organism>
<sequence>MSKYEKDLRNINSEYHSISSKCNMLSNLRLLCALIGIVSFIVSVVDKRKDTFFVFIFLSILFFLLLLFHESIKEKKDYIFAKQKVLQKRDNRLQDLWSEFEDKGNDFITKESSVEIDLDIFGENSLYQYLCVANTYEGRKILASYLQNTNFDKKTLCKRQKAVQELIEREDLSLEIETLSTKIALNSRSYVKEWYNSFIKYLNKKDRLISYFISIGAVILTCFMLILLALQICGYQVLNIIGVLGVFQLICAYYVSYKSKKVTQNIYNFCLNINGYYNLIKCIGNANFKSEYLKVLNNKLKGKNKTVVGIKKLNYVNDAFSLQTNPYIHIFLQLFFLYDIHCISYLERWKRKFGENMTDLFEIIGEVEALLSLSVLANNQSITFPEFVESGNVIFEVDLITHPLISLRDVVSNSFYTKKGISIITGSNMSGKTTFMRTVGVNAILAYAGAPVCAKSMRISFMKIFTSMRVQDDVSKGLSSFYAEVLRIKEVVENLEKKTPMLVLIDEIFKGTNSTDRIVGAKEIIKTLNKDYVITLVSTHDFELCSLVEQREIMGLNYHFEEYYKNDKIYFDYKIKEGKCRTKNAVHILKMAGLMK</sequence>
<feature type="transmembrane region" description="Helical" evidence="4">
    <location>
        <begin position="208"/>
        <end position="230"/>
    </location>
</feature>
<dbReference type="AlphaFoldDB" id="A0A1M7LW35"/>
<dbReference type="SUPFAM" id="SSF52540">
    <property type="entry name" value="P-loop containing nucleoside triphosphate hydrolases"/>
    <property type="match status" value="1"/>
</dbReference>
<dbReference type="RefSeq" id="WP_073289646.1">
    <property type="nucleotide sequence ID" value="NZ_FRCP01000018.1"/>
</dbReference>
<dbReference type="GO" id="GO:0030983">
    <property type="term" value="F:mismatched DNA binding"/>
    <property type="evidence" value="ECO:0007669"/>
    <property type="project" value="InterPro"/>
</dbReference>
<dbReference type="OrthoDB" id="9802448at2"/>
<dbReference type="Gene3D" id="1.10.1420.10">
    <property type="match status" value="1"/>
</dbReference>
<dbReference type="InterPro" id="IPR000432">
    <property type="entry name" value="DNA_mismatch_repair_MutS_C"/>
</dbReference>
<dbReference type="EMBL" id="FRCP01000018">
    <property type="protein sequence ID" value="SHM82456.1"/>
    <property type="molecule type" value="Genomic_DNA"/>
</dbReference>
<dbReference type="GO" id="GO:0140664">
    <property type="term" value="F:ATP-dependent DNA damage sensor activity"/>
    <property type="evidence" value="ECO:0007669"/>
    <property type="project" value="InterPro"/>
</dbReference>
<dbReference type="SMART" id="SM00534">
    <property type="entry name" value="MUTSac"/>
    <property type="match status" value="1"/>
</dbReference>
<accession>A0A1M7LW35</accession>
<dbReference type="STRING" id="1120996.SAMN02746066_03451"/>
<dbReference type="InterPro" id="IPR045076">
    <property type="entry name" value="MutS"/>
</dbReference>
<keyword evidence="4" id="KW-0472">Membrane</keyword>
<name>A0A1M7LW35_9FIRM</name>
<feature type="transmembrane region" description="Helical" evidence="4">
    <location>
        <begin position="28"/>
        <end position="45"/>
    </location>
</feature>
<evidence type="ECO:0000256" key="4">
    <source>
        <dbReference type="SAM" id="Phobius"/>
    </source>
</evidence>
<feature type="transmembrane region" description="Helical" evidence="4">
    <location>
        <begin position="236"/>
        <end position="255"/>
    </location>
</feature>
<evidence type="ECO:0000313" key="6">
    <source>
        <dbReference type="EMBL" id="SHM82456.1"/>
    </source>
</evidence>
<dbReference type="Pfam" id="PF00488">
    <property type="entry name" value="MutS_V"/>
    <property type="match status" value="1"/>
</dbReference>